<comment type="caution">
    <text evidence="1">The sequence shown here is derived from an EMBL/GenBank/DDBJ whole genome shotgun (WGS) entry which is preliminary data.</text>
</comment>
<evidence type="ECO:0000313" key="1">
    <source>
        <dbReference type="EMBL" id="KAJ02739.1"/>
    </source>
</evidence>
<evidence type="ECO:0000313" key="2">
    <source>
        <dbReference type="Proteomes" id="UP000027337"/>
    </source>
</evidence>
<dbReference type="Pfam" id="PF06080">
    <property type="entry name" value="DUF938"/>
    <property type="match status" value="1"/>
</dbReference>
<dbReference type="RefSeq" id="WP_037908529.1">
    <property type="nucleotide sequence ID" value="NZ_JEMU01000009.1"/>
</dbReference>
<dbReference type="SUPFAM" id="SSF53335">
    <property type="entry name" value="S-adenosyl-L-methionine-dependent methyltransferases"/>
    <property type="match status" value="1"/>
</dbReference>
<dbReference type="AlphaFoldDB" id="A0A061STL1"/>
<dbReference type="STRING" id="83219.PM02_11605"/>
<dbReference type="EMBL" id="JEMU01000009">
    <property type="protein sequence ID" value="KAJ02739.1"/>
    <property type="molecule type" value="Genomic_DNA"/>
</dbReference>
<dbReference type="eggNOG" id="COG0220">
    <property type="taxonomic scope" value="Bacteria"/>
</dbReference>
<dbReference type="Gene3D" id="3.40.50.150">
    <property type="entry name" value="Vaccinia Virus protein VP39"/>
    <property type="match status" value="1"/>
</dbReference>
<reference evidence="1 2" key="1">
    <citation type="journal article" date="2014" name="Genome Announc.">
        <title>Draft Genome Sequences of Two Isolates of the Roseobacter Group, Sulfitobacter sp. Strains 3SOLIMAR09 and 1FIGIMAR09, from Harbors of Mallorca Island (Mediterranean Sea).</title>
        <authorList>
            <person name="Mas-Llado M."/>
            <person name="Pina-Villalonga J.M."/>
            <person name="Brunet-Galmes I."/>
            <person name="Nogales B."/>
            <person name="Bosch R."/>
        </authorList>
    </citation>
    <scope>NUCLEOTIDE SEQUENCE [LARGE SCALE GENOMIC DNA]</scope>
    <source>
        <strain evidence="1 2">1FIGIMAR09</strain>
    </source>
</reference>
<dbReference type="InterPro" id="IPR010342">
    <property type="entry name" value="DUF938"/>
</dbReference>
<keyword evidence="2" id="KW-1185">Reference proteome</keyword>
<dbReference type="PANTHER" id="PTHR20974:SF0">
    <property type="entry name" value="UPF0585 PROTEIN CG18661"/>
    <property type="match status" value="1"/>
</dbReference>
<accession>A0A061STL1</accession>
<keyword evidence="1" id="KW-0808">Transferase</keyword>
<dbReference type="PANTHER" id="PTHR20974">
    <property type="entry name" value="UPF0585 PROTEIN CG18661"/>
    <property type="match status" value="1"/>
</dbReference>
<dbReference type="InterPro" id="IPR029063">
    <property type="entry name" value="SAM-dependent_MTases_sf"/>
</dbReference>
<dbReference type="GO" id="GO:0032259">
    <property type="term" value="P:methylation"/>
    <property type="evidence" value="ECO:0007669"/>
    <property type="project" value="UniProtKB-KW"/>
</dbReference>
<sequence length="216" mass="23082">MTRKLPSTASVAIAQDGAKLHAPAAARNALALSDLLVNHAPKAGRALEIASGTGQHIVEFATALPEIHWQPTDIEAERLASIDAHVAEAGLANVAHAAHLNAAEAGWHGTYAPLDLIVLVNLLHLISEAEARTVITEAALALGRQGVLVLYGPFKREGRLTSDGDVRFDDQLRTADPAIGYKDTLDMRRWLRDAGMTAVQTIEMPANNLAFVARKI</sequence>
<keyword evidence="1" id="KW-0489">Methyltransferase</keyword>
<gene>
    <name evidence="1" type="ORF">PM02_11605</name>
</gene>
<dbReference type="GO" id="GO:0008168">
    <property type="term" value="F:methyltransferase activity"/>
    <property type="evidence" value="ECO:0007669"/>
    <property type="project" value="UniProtKB-KW"/>
</dbReference>
<protein>
    <submittedName>
        <fullName evidence="1">Methyltransferase</fullName>
    </submittedName>
</protein>
<proteinExistence type="predicted"/>
<name>A0A061STL1_9RHOB</name>
<organism evidence="1 2">
    <name type="scientific">Sulfitobacter mediterraneus</name>
    <dbReference type="NCBI Taxonomy" id="83219"/>
    <lineage>
        <taxon>Bacteria</taxon>
        <taxon>Pseudomonadati</taxon>
        <taxon>Pseudomonadota</taxon>
        <taxon>Alphaproteobacteria</taxon>
        <taxon>Rhodobacterales</taxon>
        <taxon>Roseobacteraceae</taxon>
        <taxon>Sulfitobacter</taxon>
    </lineage>
</organism>
<dbReference type="Proteomes" id="UP000027337">
    <property type="component" value="Unassembled WGS sequence"/>
</dbReference>